<dbReference type="RefSeq" id="XP_026298146.1">
    <property type="nucleotide sequence ID" value="XM_026442361.1"/>
</dbReference>
<dbReference type="GO" id="GO:0005829">
    <property type="term" value="C:cytosol"/>
    <property type="evidence" value="ECO:0007669"/>
    <property type="project" value="TreeGrafter"/>
</dbReference>
<dbReference type="InterPro" id="IPR002110">
    <property type="entry name" value="Ankyrin_rpt"/>
</dbReference>
<protein>
    <submittedName>
        <fullName evidence="4 6">Uncharacterized protein</fullName>
    </submittedName>
</protein>
<keyword evidence="2 3" id="KW-0040">ANK repeat</keyword>
<sequence>MDSLHPPPLKKYRRLTDINIPVLECKREFNLPHKFPSMINSSKCNFIPKDYKQITITNTEIHNNLNGLNTKKTLATSGIKKLRVKTRDGKDLGEVKVQFLPQKNILNTQKIIYNQQIKNYKKNNAVNFSVASKDNINGLLKSFGSLSYDKDLQKFPTETQHCAVEPQFIVKTITPRELSIAINKKSAEIQNKNKNVSKKQYILAKVNEINENDKLLLLSESEHKSLHNNSIAPKTMQLINNNMTSINKEKNETIFKKEERIFKNNKKNIRNRNNNIIIEPEILRKTNISNLKNSMTQLAESKYPLVKCEKLSVTKTKLNVNRISSKATNKKQCSNLNIDNCSNVFSSEKTFKSNNNVCNSRINENKKYKTIIKNGTNIVQKNFNNTINDCNEDDVVIICEKNITSNNVKQYSNNVQEENYIPVNNKNIDKKGQSIFNEVNNKLDLYENKNRTICNNDNILNNDSKFDETNVKEINDNMKKEKLLECLNIIKEALTSVKDEELQIKALNALAECGIGIAKQIPITPFEKLKTVHDSQIQTDVFGLLDMKSFILVKEDIPALERIKQIEHSTDDFLPIIKEVQTQTEIQIQPKTKQNNNMDLIPTWSSISLEDTLNLEDYFNKHFNDNNDINRIKKVLSTPHYLYKKVSVQIEKDYEEMQHWDNSGMLNIHRAVLNNQFYELQRLLLILKASKTNIDALTEDGMTSLELAIKCNASNDIVDLLLKAGAKPVSLELLHESAVIIASKQSSPFLLQLLNYVIDPKLLNQVDSSGMAPLHYCALNGYIDGVNALIKSGAEVNLKDNRSGRTPFFHALENNHVSVAQKLLECGAIADLPNFSGQSVLTLVDETKSFLFRTVHKQIVI</sequence>
<dbReference type="AlphaFoldDB" id="A0A7M7MMD5"/>
<dbReference type="EnsemblMetazoa" id="XM_026442361">
    <property type="protein sequence ID" value="XP_026298146"/>
    <property type="gene ID" value="LOC411268"/>
</dbReference>
<keyword evidence="5" id="KW-1185">Reference proteome</keyword>
<dbReference type="SMART" id="SM00248">
    <property type="entry name" value="ANK"/>
    <property type="match status" value="4"/>
</dbReference>
<accession>A0A8B8H2C7</accession>
<proteinExistence type="predicted"/>
<evidence type="ECO:0000313" key="6">
    <source>
        <dbReference type="RefSeq" id="XP_026298146.1"/>
    </source>
</evidence>
<name>A0A7M7MMD5_APIME</name>
<feature type="repeat" description="ANK" evidence="3">
    <location>
        <begin position="769"/>
        <end position="801"/>
    </location>
</feature>
<dbReference type="InterPro" id="IPR051070">
    <property type="entry name" value="NF-kappa-B_inhibitor"/>
</dbReference>
<dbReference type="PROSITE" id="PS50088">
    <property type="entry name" value="ANK_REPEAT"/>
    <property type="match status" value="3"/>
</dbReference>
<evidence type="ECO:0000256" key="1">
    <source>
        <dbReference type="ARBA" id="ARBA00022737"/>
    </source>
</evidence>
<dbReference type="PANTHER" id="PTHR46680:SF3">
    <property type="entry name" value="NF-KAPPA-B INHIBITOR CACTUS"/>
    <property type="match status" value="1"/>
</dbReference>
<dbReference type="InterPro" id="IPR036770">
    <property type="entry name" value="Ankyrin_rpt-contain_sf"/>
</dbReference>
<dbReference type="GeneID" id="411268"/>
<feature type="repeat" description="ANK" evidence="3">
    <location>
        <begin position="803"/>
        <end position="835"/>
    </location>
</feature>
<dbReference type="SUPFAM" id="SSF48403">
    <property type="entry name" value="Ankyrin repeat"/>
    <property type="match status" value="1"/>
</dbReference>
<evidence type="ECO:0000256" key="3">
    <source>
        <dbReference type="PROSITE-ProRule" id="PRU00023"/>
    </source>
</evidence>
<dbReference type="GO" id="GO:0071356">
    <property type="term" value="P:cellular response to tumor necrosis factor"/>
    <property type="evidence" value="ECO:0007669"/>
    <property type="project" value="TreeGrafter"/>
</dbReference>
<dbReference type="Pfam" id="PF12796">
    <property type="entry name" value="Ank_2"/>
    <property type="match status" value="1"/>
</dbReference>
<reference evidence="6" key="2">
    <citation type="submission" date="2025-04" db="UniProtKB">
        <authorList>
            <consortium name="RefSeq"/>
        </authorList>
    </citation>
    <scope>IDENTIFICATION</scope>
    <source>
        <strain evidence="6">DH4</strain>
        <tissue evidence="6">Whole body</tissue>
    </source>
</reference>
<gene>
    <name evidence="6" type="primary">LOC411268</name>
</gene>
<accession>A0A7M7MMD5</accession>
<reference evidence="4" key="1">
    <citation type="submission" date="2021-01" db="UniProtKB">
        <authorList>
            <consortium name="EnsemblMetazoa"/>
        </authorList>
    </citation>
    <scope>IDENTIFICATION</scope>
    <source>
        <strain evidence="4">DH4</strain>
    </source>
</reference>
<dbReference type="OrthoDB" id="10254947at2759"/>
<evidence type="ECO:0000256" key="2">
    <source>
        <dbReference type="ARBA" id="ARBA00023043"/>
    </source>
</evidence>
<evidence type="ECO:0000313" key="4">
    <source>
        <dbReference type="EnsemblMetazoa" id="XP_026298146"/>
    </source>
</evidence>
<dbReference type="GO" id="GO:0051059">
    <property type="term" value="F:NF-kappaB binding"/>
    <property type="evidence" value="ECO:0007669"/>
    <property type="project" value="TreeGrafter"/>
</dbReference>
<dbReference type="PANTHER" id="PTHR46680">
    <property type="entry name" value="NF-KAPPA-B INHIBITOR ALPHA"/>
    <property type="match status" value="1"/>
</dbReference>
<feature type="repeat" description="ANK" evidence="3">
    <location>
        <begin position="700"/>
        <end position="726"/>
    </location>
</feature>
<dbReference type="Proteomes" id="UP000005203">
    <property type="component" value="Linkage group LG8"/>
</dbReference>
<dbReference type="KEGG" id="ame:411268"/>
<dbReference type="PROSITE" id="PS50297">
    <property type="entry name" value="ANK_REP_REGION"/>
    <property type="match status" value="1"/>
</dbReference>
<keyword evidence="1" id="KW-0677">Repeat</keyword>
<organism evidence="4">
    <name type="scientific">Apis mellifera</name>
    <name type="common">Honeybee</name>
    <dbReference type="NCBI Taxonomy" id="7460"/>
    <lineage>
        <taxon>Eukaryota</taxon>
        <taxon>Metazoa</taxon>
        <taxon>Ecdysozoa</taxon>
        <taxon>Arthropoda</taxon>
        <taxon>Hexapoda</taxon>
        <taxon>Insecta</taxon>
        <taxon>Pterygota</taxon>
        <taxon>Neoptera</taxon>
        <taxon>Endopterygota</taxon>
        <taxon>Hymenoptera</taxon>
        <taxon>Apocrita</taxon>
        <taxon>Aculeata</taxon>
        <taxon>Apoidea</taxon>
        <taxon>Anthophila</taxon>
        <taxon>Apidae</taxon>
        <taxon>Apis</taxon>
    </lineage>
</organism>
<evidence type="ECO:0000313" key="5">
    <source>
        <dbReference type="Proteomes" id="UP000005203"/>
    </source>
</evidence>
<dbReference type="Gene3D" id="1.25.40.20">
    <property type="entry name" value="Ankyrin repeat-containing domain"/>
    <property type="match status" value="1"/>
</dbReference>